<evidence type="ECO:0000256" key="1">
    <source>
        <dbReference type="SAM" id="Coils"/>
    </source>
</evidence>
<proteinExistence type="predicted"/>
<dbReference type="EMBL" id="AP019823">
    <property type="protein sequence ID" value="BBM38378.1"/>
    <property type="molecule type" value="Genomic_DNA"/>
</dbReference>
<accession>A0A510JGG9</accession>
<evidence type="ECO:0000313" key="3">
    <source>
        <dbReference type="Proteomes" id="UP000321892"/>
    </source>
</evidence>
<organism evidence="2 3">
    <name type="scientific">Leptotrichia hofstadii</name>
    <dbReference type="NCBI Taxonomy" id="157688"/>
    <lineage>
        <taxon>Bacteria</taxon>
        <taxon>Fusobacteriati</taxon>
        <taxon>Fusobacteriota</taxon>
        <taxon>Fusobacteriia</taxon>
        <taxon>Fusobacteriales</taxon>
        <taxon>Leptotrichiaceae</taxon>
        <taxon>Leptotrichia</taxon>
    </lineage>
</organism>
<name>A0A510JGG9_9FUSO</name>
<protein>
    <submittedName>
        <fullName evidence="2">Uncharacterized protein</fullName>
    </submittedName>
</protein>
<keyword evidence="1" id="KW-0175">Coiled coil</keyword>
<dbReference type="OrthoDB" id="9204489at2"/>
<reference evidence="2 3" key="1">
    <citation type="submission" date="2019-07" db="EMBL/GenBank/DDBJ databases">
        <title>Complete Genome Sequence of Leptotrichia hofstadii Strain JCM16775.</title>
        <authorList>
            <person name="Watanabe S."/>
            <person name="Cui L."/>
        </authorList>
    </citation>
    <scope>NUCLEOTIDE SEQUENCE [LARGE SCALE GENOMIC DNA]</scope>
    <source>
        <strain evidence="2 3">JCM16775</strain>
    </source>
</reference>
<keyword evidence="3" id="KW-1185">Reference proteome</keyword>
<evidence type="ECO:0000313" key="2">
    <source>
        <dbReference type="EMBL" id="BBM38378.1"/>
    </source>
</evidence>
<dbReference type="Proteomes" id="UP000321892">
    <property type="component" value="Chromosome"/>
</dbReference>
<gene>
    <name evidence="2" type="ORF">JCM16775_1087</name>
</gene>
<dbReference type="RefSeq" id="WP_026746484.1">
    <property type="nucleotide sequence ID" value="NZ_AP019823.1"/>
</dbReference>
<dbReference type="AlphaFoldDB" id="A0A510JGG9"/>
<dbReference type="KEGG" id="lhf:JCM16775_1087"/>
<feature type="coiled-coil region" evidence="1">
    <location>
        <begin position="55"/>
        <end position="82"/>
    </location>
</feature>
<sequence length="394" mass="48071">MESELKKILNTIYQEEKKLTIEEYMNLNRGICINPLRICGIKYIKENINKVTFREEIVNLQKEKLEQQIQKEKLKKIDIKNKEIYEKNIRRIEKEKKEIDFLKMIHNFKIYYEDANYEMSIEEFVYNEILKLLYEKYRSIVEEPDYKINEKNNMLEKTYEFINDDTQYKKYKLLKINKYRKLIKIRFFCLKDVRMKTNNYIMLDNHLSEKICEKLKQLKDKKYIKDLSLKPNYYLGILEKIPSAEDINFGKTFKFENLKEILPTKLVSYEKGENLWINIERNSITFEEISENFEIIEDDIIKTQVIHCEYFEKAGKFYISHMDHEYIFYSIEEYEKRLCDIKQKGKALKKVKTFKIDNSEIPFILDDGTNILLFFLNEYFNSEKLLLEYFENIN</sequence>